<name>A0A9D4IDQ9_DREPO</name>
<proteinExistence type="predicted"/>
<comment type="caution">
    <text evidence="1">The sequence shown here is derived from an EMBL/GenBank/DDBJ whole genome shotgun (WGS) entry which is preliminary data.</text>
</comment>
<evidence type="ECO:0000313" key="1">
    <source>
        <dbReference type="EMBL" id="KAH3771576.1"/>
    </source>
</evidence>
<dbReference type="EMBL" id="JAIWYP010000009">
    <property type="protein sequence ID" value="KAH3771576.1"/>
    <property type="molecule type" value="Genomic_DNA"/>
</dbReference>
<gene>
    <name evidence="1" type="ORF">DPMN_172901</name>
</gene>
<accession>A0A9D4IDQ9</accession>
<dbReference type="AlphaFoldDB" id="A0A9D4IDQ9"/>
<reference evidence="1" key="2">
    <citation type="submission" date="2020-11" db="EMBL/GenBank/DDBJ databases">
        <authorList>
            <person name="McCartney M.A."/>
            <person name="Auch B."/>
            <person name="Kono T."/>
            <person name="Mallez S."/>
            <person name="Becker A."/>
            <person name="Gohl D.M."/>
            <person name="Silverstein K.A.T."/>
            <person name="Koren S."/>
            <person name="Bechman K.B."/>
            <person name="Herman A."/>
            <person name="Abrahante J.E."/>
            <person name="Garbe J."/>
        </authorList>
    </citation>
    <scope>NUCLEOTIDE SEQUENCE</scope>
    <source>
        <strain evidence="1">Duluth1</strain>
        <tissue evidence="1">Whole animal</tissue>
    </source>
</reference>
<dbReference type="Proteomes" id="UP000828390">
    <property type="component" value="Unassembled WGS sequence"/>
</dbReference>
<keyword evidence="2" id="KW-1185">Reference proteome</keyword>
<reference evidence="1" key="1">
    <citation type="journal article" date="2019" name="bioRxiv">
        <title>The Genome of the Zebra Mussel, Dreissena polymorpha: A Resource for Invasive Species Research.</title>
        <authorList>
            <person name="McCartney M.A."/>
            <person name="Auch B."/>
            <person name="Kono T."/>
            <person name="Mallez S."/>
            <person name="Zhang Y."/>
            <person name="Obille A."/>
            <person name="Becker A."/>
            <person name="Abrahante J.E."/>
            <person name="Garbe J."/>
            <person name="Badalamenti J.P."/>
            <person name="Herman A."/>
            <person name="Mangelson H."/>
            <person name="Liachko I."/>
            <person name="Sullivan S."/>
            <person name="Sone E.D."/>
            <person name="Koren S."/>
            <person name="Silverstein K.A.T."/>
            <person name="Beckman K.B."/>
            <person name="Gohl D.M."/>
        </authorList>
    </citation>
    <scope>NUCLEOTIDE SEQUENCE</scope>
    <source>
        <strain evidence="1">Duluth1</strain>
        <tissue evidence="1">Whole animal</tissue>
    </source>
</reference>
<organism evidence="1 2">
    <name type="scientific">Dreissena polymorpha</name>
    <name type="common">Zebra mussel</name>
    <name type="synonym">Mytilus polymorpha</name>
    <dbReference type="NCBI Taxonomy" id="45954"/>
    <lineage>
        <taxon>Eukaryota</taxon>
        <taxon>Metazoa</taxon>
        <taxon>Spiralia</taxon>
        <taxon>Lophotrochozoa</taxon>
        <taxon>Mollusca</taxon>
        <taxon>Bivalvia</taxon>
        <taxon>Autobranchia</taxon>
        <taxon>Heteroconchia</taxon>
        <taxon>Euheterodonta</taxon>
        <taxon>Imparidentia</taxon>
        <taxon>Neoheterodontei</taxon>
        <taxon>Myida</taxon>
        <taxon>Dreissenoidea</taxon>
        <taxon>Dreissenidae</taxon>
        <taxon>Dreissena</taxon>
    </lineage>
</organism>
<evidence type="ECO:0000313" key="2">
    <source>
        <dbReference type="Proteomes" id="UP000828390"/>
    </source>
</evidence>
<protein>
    <submittedName>
        <fullName evidence="1">Uncharacterized protein</fullName>
    </submittedName>
</protein>
<sequence>MRISVMNTLTKSSLQIDEGWYKASDGSKVFELDGPIFLTKIDDTLDNPKAIVKAGFEYNNEIELSKNNHDKGKTAKQSNQDEIKPMWNLQTVPVMKVVTNYGNLIAGFFDVVKDITTHRNGTVLIRAAYLDEDKTVYRHFSQECDVKFFIDTFRDMSEVNRNKPLLASLQAGNMFRVFTELYKCRGGQGDQVVIGGEIRDADLRDEHADQVKPADRRRMVQGE</sequence>